<name>A0ABM1EXS0_PRICU</name>
<gene>
    <name evidence="2" type="primary">LOC106816862</name>
</gene>
<evidence type="ECO:0000313" key="2">
    <source>
        <dbReference type="RefSeq" id="XP_014676991.1"/>
    </source>
</evidence>
<sequence length="109" mass="11928">METDEESKIAARKVVQGLSSAQKLGITRACVGLISVPPEPDTLHAVMRLCLRLTRERALAKVFASMGGPRLLLQLTEASAFTGFTSLATLLIRHVLEEGETLRHTMEKI</sequence>
<organism evidence="1 2">
    <name type="scientific">Priapulus caudatus</name>
    <name type="common">Priapulid worm</name>
    <dbReference type="NCBI Taxonomy" id="37621"/>
    <lineage>
        <taxon>Eukaryota</taxon>
        <taxon>Metazoa</taxon>
        <taxon>Ecdysozoa</taxon>
        <taxon>Scalidophora</taxon>
        <taxon>Priapulida</taxon>
        <taxon>Priapulimorpha</taxon>
        <taxon>Priapulimorphida</taxon>
        <taxon>Priapulidae</taxon>
        <taxon>Priapulus</taxon>
    </lineage>
</organism>
<proteinExistence type="predicted"/>
<dbReference type="RefSeq" id="XP_014676991.1">
    <property type="nucleotide sequence ID" value="XM_014821505.1"/>
</dbReference>
<evidence type="ECO:0000313" key="1">
    <source>
        <dbReference type="Proteomes" id="UP000695022"/>
    </source>
</evidence>
<dbReference type="Proteomes" id="UP000695022">
    <property type="component" value="Unplaced"/>
</dbReference>
<protein>
    <submittedName>
        <fullName evidence="2">E3 ubiquitin-protein ligase HUWE1-like</fullName>
    </submittedName>
</protein>
<keyword evidence="1" id="KW-1185">Reference proteome</keyword>
<accession>A0ABM1EXS0</accession>
<reference evidence="2" key="1">
    <citation type="submission" date="2025-08" db="UniProtKB">
        <authorList>
            <consortium name="RefSeq"/>
        </authorList>
    </citation>
    <scope>IDENTIFICATION</scope>
</reference>
<dbReference type="GeneID" id="106816862"/>